<dbReference type="GO" id="GO:0006487">
    <property type="term" value="P:protein N-linked glycosylation"/>
    <property type="evidence" value="ECO:0007669"/>
    <property type="project" value="TreeGrafter"/>
</dbReference>
<evidence type="ECO:0000256" key="2">
    <source>
        <dbReference type="ARBA" id="ARBA00022801"/>
    </source>
</evidence>
<dbReference type="Pfam" id="PF22422">
    <property type="entry name" value="MGH1-like_GH"/>
    <property type="match status" value="1"/>
</dbReference>
<dbReference type="AlphaFoldDB" id="A0A8J3KC70"/>
<dbReference type="InterPro" id="IPR004888">
    <property type="entry name" value="Glycoside_hydrolase_63"/>
</dbReference>
<keyword evidence="2" id="KW-0378">Hydrolase</keyword>
<dbReference type="InterPro" id="IPR008928">
    <property type="entry name" value="6-hairpin_glycosidase_sf"/>
</dbReference>
<dbReference type="EMBL" id="BONH01000027">
    <property type="protein sequence ID" value="GIG00278.1"/>
    <property type="molecule type" value="Genomic_DNA"/>
</dbReference>
<dbReference type="GO" id="GO:0009311">
    <property type="term" value="P:oligosaccharide metabolic process"/>
    <property type="evidence" value="ECO:0007669"/>
    <property type="project" value="InterPro"/>
</dbReference>
<dbReference type="InterPro" id="IPR054491">
    <property type="entry name" value="MGH1-like_GH"/>
</dbReference>
<dbReference type="SUPFAM" id="SSF48208">
    <property type="entry name" value="Six-hairpin glycosidases"/>
    <property type="match status" value="1"/>
</dbReference>
<dbReference type="Proteomes" id="UP000659904">
    <property type="component" value="Unassembled WGS sequence"/>
</dbReference>
<dbReference type="InterPro" id="IPR012341">
    <property type="entry name" value="6hp_glycosidase-like_sf"/>
</dbReference>
<evidence type="ECO:0000259" key="4">
    <source>
        <dbReference type="Pfam" id="PF22422"/>
    </source>
</evidence>
<sequence length="492" mass="55063">MNLPQPVALDQPLDRSALPSPVLDAAPELVELYWAAWELAYQHVVTREGAPRSPYMDEGFDPDTIWIWDTCFMAHFCKYAPDLFPGVESFDNFYRPMYDGAPTSLKIHHPDNPPLFAWSELEYVRHTGDLDRVRRLLRDRRYLQQHFAFMEGTPAGSRFPHSNIATTVERVPRGYLWEGVTSGMDNTPRAPIQGEHGTSGGILWFDVAAQQALSARSIATLARLIDADDLAEEYDAQHARLVELVNDFWSAEHGSYFDRFAEEPYNFHRVRTPAVYWPLLAGACDATQADALAAALADPKCFGGPVPWPSVARDDPEFRPDGMYWRGGVWIPVAYASARALADSGHADLAHRASLDLIRHMADTWSSYSPPTIWEAYSPTRPAPSTAKDDRTPVRPDFCGWSALAPISMLIEHVLGFRVDALTRTVHYRPHLPGRTGIRNLRVADTRVTLIADDTTLTITTDAPINLSLPDRTLPLPPGNHIVERKGTFTSP</sequence>
<comment type="similarity">
    <text evidence="1">Belongs to the glycosyl hydrolase 63 family.</text>
</comment>
<dbReference type="PANTHER" id="PTHR10412:SF11">
    <property type="entry name" value="MANNOSYL-OLIGOSACCHARIDE GLUCOSIDASE"/>
    <property type="match status" value="1"/>
</dbReference>
<dbReference type="PANTHER" id="PTHR10412">
    <property type="entry name" value="MANNOSYL-OLIGOSACCHARIDE GLUCOSIDASE"/>
    <property type="match status" value="1"/>
</dbReference>
<reference evidence="5 6" key="1">
    <citation type="submission" date="2021-01" db="EMBL/GenBank/DDBJ databases">
        <title>Whole genome shotgun sequence of Catellatospora citrea NBRC 14495.</title>
        <authorList>
            <person name="Komaki H."/>
            <person name="Tamura T."/>
        </authorList>
    </citation>
    <scope>NUCLEOTIDE SEQUENCE [LARGE SCALE GENOMIC DNA]</scope>
    <source>
        <strain evidence="5 6">NBRC 14495</strain>
    </source>
</reference>
<evidence type="ECO:0000313" key="6">
    <source>
        <dbReference type="Proteomes" id="UP000659904"/>
    </source>
</evidence>
<dbReference type="RefSeq" id="WP_120320227.1">
    <property type="nucleotide sequence ID" value="NZ_BONH01000027.1"/>
</dbReference>
<name>A0A8J3KC70_9ACTN</name>
<accession>A0A8J3KC70</accession>
<dbReference type="GO" id="GO:0004573">
    <property type="term" value="F:Glc3Man9GlcNAc2 oligosaccharide glucosidase activity"/>
    <property type="evidence" value="ECO:0007669"/>
    <property type="project" value="InterPro"/>
</dbReference>
<gene>
    <name evidence="5" type="ORF">Cci01nite_53710</name>
</gene>
<protein>
    <recommendedName>
        <fullName evidence="4">Mannosylglycerate hydrolase MGH1-like glycoside hydrolase domain-containing protein</fullName>
    </recommendedName>
</protein>
<proteinExistence type="inferred from homology"/>
<evidence type="ECO:0000256" key="1">
    <source>
        <dbReference type="ARBA" id="ARBA00010833"/>
    </source>
</evidence>
<organism evidence="5 6">
    <name type="scientific">Catellatospora citrea</name>
    <dbReference type="NCBI Taxonomy" id="53366"/>
    <lineage>
        <taxon>Bacteria</taxon>
        <taxon>Bacillati</taxon>
        <taxon>Actinomycetota</taxon>
        <taxon>Actinomycetes</taxon>
        <taxon>Micromonosporales</taxon>
        <taxon>Micromonosporaceae</taxon>
        <taxon>Catellatospora</taxon>
    </lineage>
</organism>
<dbReference type="Gene3D" id="1.50.10.10">
    <property type="match status" value="1"/>
</dbReference>
<evidence type="ECO:0000313" key="5">
    <source>
        <dbReference type="EMBL" id="GIG00278.1"/>
    </source>
</evidence>
<evidence type="ECO:0000256" key="3">
    <source>
        <dbReference type="ARBA" id="ARBA00023295"/>
    </source>
</evidence>
<feature type="domain" description="Mannosylglycerate hydrolase MGH1-like glycoside hydrolase" evidence="4">
    <location>
        <begin position="111"/>
        <end position="386"/>
    </location>
</feature>
<keyword evidence="6" id="KW-1185">Reference proteome</keyword>
<keyword evidence="3" id="KW-0326">Glycosidase</keyword>
<comment type="caution">
    <text evidence="5">The sequence shown here is derived from an EMBL/GenBank/DDBJ whole genome shotgun (WGS) entry which is preliminary data.</text>
</comment>